<keyword evidence="7" id="KW-0274">FAD</keyword>
<evidence type="ECO:0000256" key="8">
    <source>
        <dbReference type="ARBA" id="ARBA00023002"/>
    </source>
</evidence>
<protein>
    <recommendedName>
        <fullName evidence="4">L-aspartate oxidase</fullName>
        <ecNumber evidence="4">1.4.3.16</ecNumber>
    </recommendedName>
</protein>
<evidence type="ECO:0000256" key="4">
    <source>
        <dbReference type="ARBA" id="ARBA00012173"/>
    </source>
</evidence>
<dbReference type="UniPathway" id="UPA00253">
    <property type="reaction ID" value="UER00326"/>
</dbReference>
<dbReference type="InterPro" id="IPR037099">
    <property type="entry name" value="Fum_R/Succ_DH_flav-like_C_sf"/>
</dbReference>
<evidence type="ECO:0000256" key="2">
    <source>
        <dbReference type="ARBA" id="ARBA00004950"/>
    </source>
</evidence>
<evidence type="ECO:0000256" key="7">
    <source>
        <dbReference type="ARBA" id="ARBA00022827"/>
    </source>
</evidence>
<gene>
    <name evidence="12" type="ORF">GT348_05815</name>
</gene>
<comment type="catalytic activity">
    <reaction evidence="9">
        <text>L-aspartate + O2 = iminosuccinate + H2O2</text>
        <dbReference type="Rhea" id="RHEA:25876"/>
        <dbReference type="ChEBI" id="CHEBI:15379"/>
        <dbReference type="ChEBI" id="CHEBI:16240"/>
        <dbReference type="ChEBI" id="CHEBI:29991"/>
        <dbReference type="ChEBI" id="CHEBI:77875"/>
        <dbReference type="EC" id="1.4.3.16"/>
    </reaction>
    <physiologicalReaction direction="left-to-right" evidence="9">
        <dbReference type="Rhea" id="RHEA:25877"/>
    </physiologicalReaction>
</comment>
<accession>A0A6P1NAZ2</accession>
<dbReference type="InterPro" id="IPR005288">
    <property type="entry name" value="NadB"/>
</dbReference>
<comment type="pathway">
    <text evidence="2">Cofactor biosynthesis; NAD(+) biosynthesis; iminoaspartate from L-aspartate (oxidase route): step 1/1.</text>
</comment>
<dbReference type="InterPro" id="IPR036188">
    <property type="entry name" value="FAD/NAD-bd_sf"/>
</dbReference>
<dbReference type="InterPro" id="IPR015939">
    <property type="entry name" value="Fum_Rdtase/Succ_DH_flav-like_C"/>
</dbReference>
<feature type="domain" description="Fumarate reductase/succinate dehydrogenase flavoprotein-like C-terminal" evidence="11">
    <location>
        <begin position="452"/>
        <end position="478"/>
    </location>
</feature>
<comment type="similarity">
    <text evidence="3">Belongs to the FAD-dependent oxidoreductase 2 family. NadB subfamily.</text>
</comment>
<dbReference type="PRINTS" id="PR00368">
    <property type="entry name" value="FADPNR"/>
</dbReference>
<dbReference type="EMBL" id="CP047652">
    <property type="protein sequence ID" value="QHI95825.1"/>
    <property type="molecule type" value="Genomic_DNA"/>
</dbReference>
<keyword evidence="6" id="KW-0662">Pyridine nucleotide biosynthesis</keyword>
<evidence type="ECO:0000313" key="12">
    <source>
        <dbReference type="EMBL" id="QHI95825.1"/>
    </source>
</evidence>
<reference evidence="12 13" key="1">
    <citation type="submission" date="2020-01" db="EMBL/GenBank/DDBJ databases">
        <title>Genome sequencing of strain KACC 21507.</title>
        <authorList>
            <person name="Heo J."/>
            <person name="Kim S.-J."/>
            <person name="Kim J.-S."/>
            <person name="Hong S.-B."/>
            <person name="Kwon S.-W."/>
        </authorList>
    </citation>
    <scope>NUCLEOTIDE SEQUENCE [LARGE SCALE GENOMIC DNA]</scope>
    <source>
        <strain evidence="12 13">KACC 21507</strain>
    </source>
</reference>
<dbReference type="EC" id="1.4.3.16" evidence="4"/>
<dbReference type="PANTHER" id="PTHR42716">
    <property type="entry name" value="L-ASPARTATE OXIDASE"/>
    <property type="match status" value="1"/>
</dbReference>
<organism evidence="12 13">
    <name type="scientific">Aristophania vespae</name>
    <dbReference type="NCBI Taxonomy" id="2697033"/>
    <lineage>
        <taxon>Bacteria</taxon>
        <taxon>Pseudomonadati</taxon>
        <taxon>Pseudomonadota</taxon>
        <taxon>Alphaproteobacteria</taxon>
        <taxon>Acetobacterales</taxon>
        <taxon>Acetobacteraceae</taxon>
        <taxon>Aristophania</taxon>
    </lineage>
</organism>
<feature type="domain" description="FAD-dependent oxidoreductase 2 FAD-binding" evidence="10">
    <location>
        <begin position="15"/>
        <end position="372"/>
    </location>
</feature>
<sequence>MTSLPLLTQYTGWPVIIGGGLAAYSTALHLKSPCLIIAPHIGGEGTSSALARGGMSAAIGPNDSPECHAQDTIKAGAGLCDEKIVRHFTNAGPKAVETLLKWGVPLTRKENGQLALHLEAAHQHPRIVFAGGDQTGSLIMKSLVKMAQKEERICYLTPHHLLDFFVEDNELKGLWTSAGYIATNKCILATGSIGGLYTHTTIPLNNRGCALGLALKSGAEAIDLEFTQFHPTALKTDKIKGRLPLISEAVRGAGALLLTNEGKRFIDELAPRDIVGRAISFQISQGKGVFLHTQHLDKGRFSTIFPGITASCLAVGLNPDDEPIPVQPAMHYHMGGLKVDKHGRTTISGLWANGEVACTGFHGANRLASNSLLEALILGKWIAQDIDYCSDHHTINQTRYPPLKNQTAFLSSDWAFHSLMESHLGIIRYEEGLKEFLSQILPESKKNSCALTASFIAWAALNRTESRGSHWRNDYPQTNLSARRLNYSITDLKSLME</sequence>
<dbReference type="Gene3D" id="3.90.700.10">
    <property type="entry name" value="Succinate dehydrogenase/fumarate reductase flavoprotein, catalytic domain"/>
    <property type="match status" value="1"/>
</dbReference>
<evidence type="ECO:0000259" key="11">
    <source>
        <dbReference type="Pfam" id="PF02910"/>
    </source>
</evidence>
<dbReference type="AlphaFoldDB" id="A0A6P1NAZ2"/>
<comment type="cofactor">
    <cofactor evidence="1">
        <name>FAD</name>
        <dbReference type="ChEBI" id="CHEBI:57692"/>
    </cofactor>
</comment>
<dbReference type="GO" id="GO:0008734">
    <property type="term" value="F:L-aspartate oxidase activity"/>
    <property type="evidence" value="ECO:0007669"/>
    <property type="project" value="UniProtKB-EC"/>
</dbReference>
<dbReference type="PANTHER" id="PTHR42716:SF2">
    <property type="entry name" value="L-ASPARTATE OXIDASE, CHLOROPLASTIC"/>
    <property type="match status" value="1"/>
</dbReference>
<dbReference type="RefSeq" id="WP_160618900.1">
    <property type="nucleotide sequence ID" value="NZ_CP047652.1"/>
</dbReference>
<dbReference type="Proteomes" id="UP000463975">
    <property type="component" value="Chromosome"/>
</dbReference>
<evidence type="ECO:0000313" key="13">
    <source>
        <dbReference type="Proteomes" id="UP000463975"/>
    </source>
</evidence>
<dbReference type="SUPFAM" id="SSF46977">
    <property type="entry name" value="Succinate dehydrogenase/fumarate reductase flavoprotein C-terminal domain"/>
    <property type="match status" value="1"/>
</dbReference>
<dbReference type="InterPro" id="IPR003953">
    <property type="entry name" value="FAD-dep_OxRdtase_2_FAD-bd"/>
</dbReference>
<keyword evidence="13" id="KW-1185">Reference proteome</keyword>
<evidence type="ECO:0000256" key="9">
    <source>
        <dbReference type="ARBA" id="ARBA00048305"/>
    </source>
</evidence>
<evidence type="ECO:0000259" key="10">
    <source>
        <dbReference type="Pfam" id="PF00890"/>
    </source>
</evidence>
<keyword evidence="8" id="KW-0560">Oxidoreductase</keyword>
<dbReference type="SUPFAM" id="SSF56425">
    <property type="entry name" value="Succinate dehydrogenase/fumarate reductase flavoprotein, catalytic domain"/>
    <property type="match status" value="1"/>
</dbReference>
<dbReference type="KEGG" id="bomb:GT348_05815"/>
<proteinExistence type="inferred from homology"/>
<dbReference type="SUPFAM" id="SSF51905">
    <property type="entry name" value="FAD/NAD(P)-binding domain"/>
    <property type="match status" value="1"/>
</dbReference>
<dbReference type="Pfam" id="PF00890">
    <property type="entry name" value="FAD_binding_2"/>
    <property type="match status" value="1"/>
</dbReference>
<dbReference type="Gene3D" id="1.20.58.100">
    <property type="entry name" value="Fumarate reductase/succinate dehydrogenase flavoprotein-like, C-terminal domain"/>
    <property type="match status" value="1"/>
</dbReference>
<name>A0A6P1NAZ2_9PROT</name>
<evidence type="ECO:0000256" key="1">
    <source>
        <dbReference type="ARBA" id="ARBA00001974"/>
    </source>
</evidence>
<keyword evidence="5" id="KW-0285">Flavoprotein</keyword>
<dbReference type="Gene3D" id="3.50.50.60">
    <property type="entry name" value="FAD/NAD(P)-binding domain"/>
    <property type="match status" value="1"/>
</dbReference>
<dbReference type="Pfam" id="PF02910">
    <property type="entry name" value="Succ_DH_flav_C"/>
    <property type="match status" value="1"/>
</dbReference>
<evidence type="ECO:0000256" key="5">
    <source>
        <dbReference type="ARBA" id="ARBA00022630"/>
    </source>
</evidence>
<dbReference type="InterPro" id="IPR027477">
    <property type="entry name" value="Succ_DH/fumarate_Rdtase_cat_sf"/>
</dbReference>
<dbReference type="GO" id="GO:0034628">
    <property type="term" value="P:'de novo' NAD+ biosynthetic process from L-aspartate"/>
    <property type="evidence" value="ECO:0007669"/>
    <property type="project" value="TreeGrafter"/>
</dbReference>
<evidence type="ECO:0000256" key="6">
    <source>
        <dbReference type="ARBA" id="ARBA00022642"/>
    </source>
</evidence>
<evidence type="ECO:0000256" key="3">
    <source>
        <dbReference type="ARBA" id="ARBA00008562"/>
    </source>
</evidence>